<proteinExistence type="predicted"/>
<dbReference type="AlphaFoldDB" id="A0A0B2PCZ4"/>
<accession>A0A0B2PCZ4</accession>
<dbReference type="EMBL" id="KN668442">
    <property type="protein sequence ID" value="KHN05374.1"/>
    <property type="molecule type" value="Genomic_DNA"/>
</dbReference>
<reference evidence="1" key="1">
    <citation type="submission" date="2014-07" db="EMBL/GenBank/DDBJ databases">
        <title>Identification of a novel salt tolerance gene in wild soybean by whole-genome sequencing.</title>
        <authorList>
            <person name="Lam H.-M."/>
            <person name="Qi X."/>
            <person name="Li M.-W."/>
            <person name="Liu X."/>
            <person name="Xie M."/>
            <person name="Ni M."/>
            <person name="Xu X."/>
        </authorList>
    </citation>
    <scope>NUCLEOTIDE SEQUENCE [LARGE SCALE GENOMIC DNA]</scope>
    <source>
        <tissue evidence="1">Root</tissue>
    </source>
</reference>
<evidence type="ECO:0008006" key="2">
    <source>
        <dbReference type="Google" id="ProtNLM"/>
    </source>
</evidence>
<gene>
    <name evidence="1" type="ORF">glysoja_043750</name>
</gene>
<organism evidence="1">
    <name type="scientific">Glycine soja</name>
    <name type="common">Wild soybean</name>
    <dbReference type="NCBI Taxonomy" id="3848"/>
    <lineage>
        <taxon>Eukaryota</taxon>
        <taxon>Viridiplantae</taxon>
        <taxon>Streptophyta</taxon>
        <taxon>Embryophyta</taxon>
        <taxon>Tracheophyta</taxon>
        <taxon>Spermatophyta</taxon>
        <taxon>Magnoliopsida</taxon>
        <taxon>eudicotyledons</taxon>
        <taxon>Gunneridae</taxon>
        <taxon>Pentapetalae</taxon>
        <taxon>rosids</taxon>
        <taxon>fabids</taxon>
        <taxon>Fabales</taxon>
        <taxon>Fabaceae</taxon>
        <taxon>Papilionoideae</taxon>
        <taxon>50 kb inversion clade</taxon>
        <taxon>NPAAA clade</taxon>
        <taxon>indigoferoid/millettioid clade</taxon>
        <taxon>Phaseoleae</taxon>
        <taxon>Glycine</taxon>
        <taxon>Glycine subgen. Soja</taxon>
    </lineage>
</organism>
<sequence>MRPLHDYRDEVKKVKDHMGRDWLCQVQHSFCEGNACVDDLTRMGVTIGGGWALLTEPPLEIMTHLLADSH</sequence>
<dbReference type="Proteomes" id="UP000053555">
    <property type="component" value="Unassembled WGS sequence"/>
</dbReference>
<name>A0A0B2PCZ4_GLYSO</name>
<protein>
    <recommendedName>
        <fullName evidence="2">RNase H type-1 domain-containing protein</fullName>
    </recommendedName>
</protein>
<evidence type="ECO:0000313" key="1">
    <source>
        <dbReference type="EMBL" id="KHN05374.1"/>
    </source>
</evidence>